<reference evidence="2 3" key="1">
    <citation type="submission" date="2016-07" db="EMBL/GenBank/DDBJ databases">
        <title>Multiple horizontal gene transfer events from other fungi enriched the ability of initially mycotrophic Trichoderma (Ascomycota) to feed on dead plant biomass.</title>
        <authorList>
            <consortium name="DOE Joint Genome Institute"/>
            <person name="Aerts A."/>
            <person name="Atanasova L."/>
            <person name="Chenthamara K."/>
            <person name="Zhang J."/>
            <person name="Grujic M."/>
            <person name="Henrissat B."/>
            <person name="Kuo A."/>
            <person name="Salamov A."/>
            <person name="Lipzen A."/>
            <person name="Labutti K."/>
            <person name="Barry K."/>
            <person name="Miao Y."/>
            <person name="Rahimi M.J."/>
            <person name="Shen Q."/>
            <person name="Grigoriev I.V."/>
            <person name="Kubicek C.P."/>
            <person name="Druzhinina I.S."/>
        </authorList>
    </citation>
    <scope>NUCLEOTIDE SEQUENCE [LARGE SCALE GENOMIC DNA]</scope>
    <source>
        <strain evidence="2 3">ATCC 18648</strain>
    </source>
</reference>
<keyword evidence="3" id="KW-1185">Reference proteome</keyword>
<evidence type="ECO:0000256" key="1">
    <source>
        <dbReference type="SAM" id="MobiDB-lite"/>
    </source>
</evidence>
<feature type="region of interest" description="Disordered" evidence="1">
    <location>
        <begin position="80"/>
        <end position="143"/>
    </location>
</feature>
<dbReference type="EMBL" id="KZ679132">
    <property type="protein sequence ID" value="PTB76290.1"/>
    <property type="molecule type" value="Genomic_DNA"/>
</dbReference>
<gene>
    <name evidence="2" type="ORF">M440DRAFT_1438992</name>
</gene>
<dbReference type="AlphaFoldDB" id="A0A2T4C402"/>
<dbReference type="OrthoDB" id="4897020at2759"/>
<proteinExistence type="predicted"/>
<name>A0A2T4C402_TRILO</name>
<evidence type="ECO:0000313" key="3">
    <source>
        <dbReference type="Proteomes" id="UP000240760"/>
    </source>
</evidence>
<feature type="region of interest" description="Disordered" evidence="1">
    <location>
        <begin position="1"/>
        <end position="33"/>
    </location>
</feature>
<feature type="compositionally biased region" description="Basic and acidic residues" evidence="1">
    <location>
        <begin position="92"/>
        <end position="105"/>
    </location>
</feature>
<accession>A0A2T4C402</accession>
<evidence type="ECO:0000313" key="2">
    <source>
        <dbReference type="EMBL" id="PTB76290.1"/>
    </source>
</evidence>
<protein>
    <submittedName>
        <fullName evidence="2">Uncharacterized protein</fullName>
    </submittedName>
</protein>
<organism evidence="2 3">
    <name type="scientific">Trichoderma longibrachiatum ATCC 18648</name>
    <dbReference type="NCBI Taxonomy" id="983965"/>
    <lineage>
        <taxon>Eukaryota</taxon>
        <taxon>Fungi</taxon>
        <taxon>Dikarya</taxon>
        <taxon>Ascomycota</taxon>
        <taxon>Pezizomycotina</taxon>
        <taxon>Sordariomycetes</taxon>
        <taxon>Hypocreomycetidae</taxon>
        <taxon>Hypocreales</taxon>
        <taxon>Hypocreaceae</taxon>
        <taxon>Trichoderma</taxon>
    </lineage>
</organism>
<dbReference type="Proteomes" id="UP000240760">
    <property type="component" value="Unassembled WGS sequence"/>
</dbReference>
<sequence>MFGAMGALAAPEVGKKRPFQNEETYSMANGLPQKRRCEAVGALSSGQDSTASDDMGADVVAMSTQPNANDEMATVDQSYFQISNERQQQPEPEERRGRTRWREGSEPLGWDDSEWTTPRNMAASFDDGPGAEKNPILASDGGAVKADCGCHQS</sequence>